<gene>
    <name evidence="2" type="ORF">LITE_LOCUS22411</name>
</gene>
<dbReference type="PANTHER" id="PTHR31286:SF99">
    <property type="entry name" value="DUF4283 DOMAIN-CONTAINING PROTEIN"/>
    <property type="match status" value="1"/>
</dbReference>
<sequence>MDLNNNTFLVTLGDDQDYLRALAGGPWVILDHYLVVHPWSTSFRTSDKPHRSVVTWVQLPELPVHFYHREVLFALGNLIGRTVKLDYHTENLGCGKFARLGVELDMSKPLPTRIRLDGFWQPVLYENLPTFVMNVGELGTKKRIVRPRNLLNLWIWLWSEIVERLCRRKQRRRSHLPAMVHGCR</sequence>
<reference evidence="2" key="1">
    <citation type="submission" date="2022-08" db="EMBL/GenBank/DDBJ databases">
        <authorList>
            <person name="Gutierrez-Valencia J."/>
        </authorList>
    </citation>
    <scope>NUCLEOTIDE SEQUENCE</scope>
</reference>
<feature type="domain" description="DUF4283" evidence="1">
    <location>
        <begin position="2"/>
        <end position="45"/>
    </location>
</feature>
<dbReference type="AlphaFoldDB" id="A0AAV0L6R2"/>
<dbReference type="PANTHER" id="PTHR31286">
    <property type="entry name" value="GLYCINE-RICH CELL WALL STRUCTURAL PROTEIN 1.8-LIKE"/>
    <property type="match status" value="1"/>
</dbReference>
<dbReference type="InterPro" id="IPR040256">
    <property type="entry name" value="At4g02000-like"/>
</dbReference>
<evidence type="ECO:0000313" key="2">
    <source>
        <dbReference type="EMBL" id="CAI0430012.1"/>
    </source>
</evidence>
<keyword evidence="3" id="KW-1185">Reference proteome</keyword>
<evidence type="ECO:0000259" key="1">
    <source>
        <dbReference type="Pfam" id="PF14111"/>
    </source>
</evidence>
<accession>A0AAV0L6R2</accession>
<evidence type="ECO:0000313" key="3">
    <source>
        <dbReference type="Proteomes" id="UP001154282"/>
    </source>
</evidence>
<organism evidence="2 3">
    <name type="scientific">Linum tenue</name>
    <dbReference type="NCBI Taxonomy" id="586396"/>
    <lineage>
        <taxon>Eukaryota</taxon>
        <taxon>Viridiplantae</taxon>
        <taxon>Streptophyta</taxon>
        <taxon>Embryophyta</taxon>
        <taxon>Tracheophyta</taxon>
        <taxon>Spermatophyta</taxon>
        <taxon>Magnoliopsida</taxon>
        <taxon>eudicotyledons</taxon>
        <taxon>Gunneridae</taxon>
        <taxon>Pentapetalae</taxon>
        <taxon>rosids</taxon>
        <taxon>fabids</taxon>
        <taxon>Malpighiales</taxon>
        <taxon>Linaceae</taxon>
        <taxon>Linum</taxon>
    </lineage>
</organism>
<dbReference type="Proteomes" id="UP001154282">
    <property type="component" value="Unassembled WGS sequence"/>
</dbReference>
<name>A0AAV0L6R2_9ROSI</name>
<dbReference type="InterPro" id="IPR025558">
    <property type="entry name" value="DUF4283"/>
</dbReference>
<comment type="caution">
    <text evidence="2">The sequence shown here is derived from an EMBL/GenBank/DDBJ whole genome shotgun (WGS) entry which is preliminary data.</text>
</comment>
<proteinExistence type="predicted"/>
<dbReference type="Pfam" id="PF14111">
    <property type="entry name" value="DUF4283"/>
    <property type="match status" value="1"/>
</dbReference>
<protein>
    <recommendedName>
        <fullName evidence="1">DUF4283 domain-containing protein</fullName>
    </recommendedName>
</protein>
<dbReference type="EMBL" id="CAMGYJ010000006">
    <property type="protein sequence ID" value="CAI0430012.1"/>
    <property type="molecule type" value="Genomic_DNA"/>
</dbReference>